<name>A0A1L9SFN8_9EURO</name>
<sequence length="339" mass="38759">MLSKQKSCIACAQGKRRCDRQTPQCARCRRRGVECLYKDVTHLEPSRFSPLDVDLAFSLMEIPSPYGGSGIFPSLLYPQVVSLDRWSISQLLRSIKSYPRLFARHRRTPFIHARLYDDDLPEAIQDAFAVSVAYATKSAETEDMIFRILEAKTARLIQQHQDFDRISLSDLLAAVQSLLLFHIIQLFDGDIRQRVIAEQNADTLRQWTIQLQILADEQNHLLTPSTTTWHAWVFAESLRRTVILSILIDGLFSVLKMGYCTVVPALSLLPFTPEPGLWNACTDASWLDESSRHSSTVLYGDFSRAWGEGKIHDRLDSFHKLLLTPCMGEKHRHLLEMKD</sequence>
<evidence type="ECO:0000256" key="6">
    <source>
        <dbReference type="ARBA" id="ARBA00023242"/>
    </source>
</evidence>
<keyword evidence="3" id="KW-0805">Transcription regulation</keyword>
<dbReference type="Proteomes" id="UP000184188">
    <property type="component" value="Unassembled WGS sequence"/>
</dbReference>
<dbReference type="PANTHER" id="PTHR47660:SF3">
    <property type="entry name" value="FINGER DOMAIN PROTEIN, PUTATIVE (AFU_ORTHOLOGUE AFUA_4G03310)-RELATED"/>
    <property type="match status" value="1"/>
</dbReference>
<organism evidence="8 9">
    <name type="scientific">Penicilliopsis zonata CBS 506.65</name>
    <dbReference type="NCBI Taxonomy" id="1073090"/>
    <lineage>
        <taxon>Eukaryota</taxon>
        <taxon>Fungi</taxon>
        <taxon>Dikarya</taxon>
        <taxon>Ascomycota</taxon>
        <taxon>Pezizomycotina</taxon>
        <taxon>Eurotiomycetes</taxon>
        <taxon>Eurotiomycetidae</taxon>
        <taxon>Eurotiales</taxon>
        <taxon>Aspergillaceae</taxon>
        <taxon>Penicilliopsis</taxon>
    </lineage>
</organism>
<accession>A0A1L9SFN8</accession>
<gene>
    <name evidence="8" type="ORF">ASPZODRAFT_69091</name>
</gene>
<keyword evidence="9" id="KW-1185">Reference proteome</keyword>
<evidence type="ECO:0000256" key="3">
    <source>
        <dbReference type="ARBA" id="ARBA00023015"/>
    </source>
</evidence>
<dbReference type="RefSeq" id="XP_022580438.1">
    <property type="nucleotide sequence ID" value="XM_022729561.1"/>
</dbReference>
<keyword evidence="1" id="KW-0479">Metal-binding</keyword>
<dbReference type="GeneID" id="34616025"/>
<dbReference type="OrthoDB" id="4216928at2759"/>
<dbReference type="STRING" id="1073090.A0A1L9SFN8"/>
<dbReference type="PROSITE" id="PS50048">
    <property type="entry name" value="ZN2_CY6_FUNGAL_2"/>
    <property type="match status" value="1"/>
</dbReference>
<evidence type="ECO:0000313" key="9">
    <source>
        <dbReference type="Proteomes" id="UP000184188"/>
    </source>
</evidence>
<dbReference type="AlphaFoldDB" id="A0A1L9SFN8"/>
<evidence type="ECO:0000256" key="5">
    <source>
        <dbReference type="ARBA" id="ARBA00023163"/>
    </source>
</evidence>
<keyword evidence="2" id="KW-0862">Zinc</keyword>
<protein>
    <recommendedName>
        <fullName evidence="7">Zn(2)-C6 fungal-type domain-containing protein</fullName>
    </recommendedName>
</protein>
<dbReference type="InterPro" id="IPR036864">
    <property type="entry name" value="Zn2-C6_fun-type_DNA-bd_sf"/>
</dbReference>
<dbReference type="CDD" id="cd00067">
    <property type="entry name" value="GAL4"/>
    <property type="match status" value="1"/>
</dbReference>
<dbReference type="GO" id="GO:0003677">
    <property type="term" value="F:DNA binding"/>
    <property type="evidence" value="ECO:0007669"/>
    <property type="project" value="UniProtKB-KW"/>
</dbReference>
<proteinExistence type="predicted"/>
<evidence type="ECO:0000256" key="4">
    <source>
        <dbReference type="ARBA" id="ARBA00023125"/>
    </source>
</evidence>
<dbReference type="GO" id="GO:0000981">
    <property type="term" value="F:DNA-binding transcription factor activity, RNA polymerase II-specific"/>
    <property type="evidence" value="ECO:0007669"/>
    <property type="project" value="InterPro"/>
</dbReference>
<feature type="domain" description="Zn(2)-C6 fungal-type" evidence="7">
    <location>
        <begin position="7"/>
        <end position="37"/>
    </location>
</feature>
<keyword evidence="4" id="KW-0238">DNA-binding</keyword>
<evidence type="ECO:0000256" key="2">
    <source>
        <dbReference type="ARBA" id="ARBA00022833"/>
    </source>
</evidence>
<keyword evidence="6" id="KW-0539">Nucleus</keyword>
<reference evidence="9" key="1">
    <citation type="journal article" date="2017" name="Genome Biol.">
        <title>Comparative genomics reveals high biological diversity and specific adaptations in the industrially and medically important fungal genus Aspergillus.</title>
        <authorList>
            <person name="de Vries R.P."/>
            <person name="Riley R."/>
            <person name="Wiebenga A."/>
            <person name="Aguilar-Osorio G."/>
            <person name="Amillis S."/>
            <person name="Uchima C.A."/>
            <person name="Anderluh G."/>
            <person name="Asadollahi M."/>
            <person name="Askin M."/>
            <person name="Barry K."/>
            <person name="Battaglia E."/>
            <person name="Bayram O."/>
            <person name="Benocci T."/>
            <person name="Braus-Stromeyer S.A."/>
            <person name="Caldana C."/>
            <person name="Canovas D."/>
            <person name="Cerqueira G.C."/>
            <person name="Chen F."/>
            <person name="Chen W."/>
            <person name="Choi C."/>
            <person name="Clum A."/>
            <person name="Dos Santos R.A."/>
            <person name="Damasio A.R."/>
            <person name="Diallinas G."/>
            <person name="Emri T."/>
            <person name="Fekete E."/>
            <person name="Flipphi M."/>
            <person name="Freyberg S."/>
            <person name="Gallo A."/>
            <person name="Gournas C."/>
            <person name="Habgood R."/>
            <person name="Hainaut M."/>
            <person name="Harispe M.L."/>
            <person name="Henrissat B."/>
            <person name="Hilden K.S."/>
            <person name="Hope R."/>
            <person name="Hossain A."/>
            <person name="Karabika E."/>
            <person name="Karaffa L."/>
            <person name="Karanyi Z."/>
            <person name="Krasevec N."/>
            <person name="Kuo A."/>
            <person name="Kusch H."/>
            <person name="LaButti K."/>
            <person name="Lagendijk E.L."/>
            <person name="Lapidus A."/>
            <person name="Levasseur A."/>
            <person name="Lindquist E."/>
            <person name="Lipzen A."/>
            <person name="Logrieco A.F."/>
            <person name="MacCabe A."/>
            <person name="Maekelae M.R."/>
            <person name="Malavazi I."/>
            <person name="Melin P."/>
            <person name="Meyer V."/>
            <person name="Mielnichuk N."/>
            <person name="Miskei M."/>
            <person name="Molnar A.P."/>
            <person name="Mule G."/>
            <person name="Ngan C.Y."/>
            <person name="Orejas M."/>
            <person name="Orosz E."/>
            <person name="Ouedraogo J.P."/>
            <person name="Overkamp K.M."/>
            <person name="Park H.-S."/>
            <person name="Perrone G."/>
            <person name="Piumi F."/>
            <person name="Punt P.J."/>
            <person name="Ram A.F."/>
            <person name="Ramon A."/>
            <person name="Rauscher S."/>
            <person name="Record E."/>
            <person name="Riano-Pachon D.M."/>
            <person name="Robert V."/>
            <person name="Roehrig J."/>
            <person name="Ruller R."/>
            <person name="Salamov A."/>
            <person name="Salih N.S."/>
            <person name="Samson R.A."/>
            <person name="Sandor E."/>
            <person name="Sanguinetti M."/>
            <person name="Schuetze T."/>
            <person name="Sepcic K."/>
            <person name="Shelest E."/>
            <person name="Sherlock G."/>
            <person name="Sophianopoulou V."/>
            <person name="Squina F.M."/>
            <person name="Sun H."/>
            <person name="Susca A."/>
            <person name="Todd R.B."/>
            <person name="Tsang A."/>
            <person name="Unkles S.E."/>
            <person name="van de Wiele N."/>
            <person name="van Rossen-Uffink D."/>
            <person name="Oliveira J.V."/>
            <person name="Vesth T.C."/>
            <person name="Visser J."/>
            <person name="Yu J.-H."/>
            <person name="Zhou M."/>
            <person name="Andersen M.R."/>
            <person name="Archer D.B."/>
            <person name="Baker S.E."/>
            <person name="Benoit I."/>
            <person name="Brakhage A.A."/>
            <person name="Braus G.H."/>
            <person name="Fischer R."/>
            <person name="Frisvad J.C."/>
            <person name="Goldman G.H."/>
            <person name="Houbraken J."/>
            <person name="Oakley B."/>
            <person name="Pocsi I."/>
            <person name="Scazzocchio C."/>
            <person name="Seiboth B."/>
            <person name="vanKuyk P.A."/>
            <person name="Wortman J."/>
            <person name="Dyer P.S."/>
            <person name="Grigoriev I.V."/>
        </authorList>
    </citation>
    <scope>NUCLEOTIDE SEQUENCE [LARGE SCALE GENOMIC DNA]</scope>
    <source>
        <strain evidence="9">CBS 506.65</strain>
    </source>
</reference>
<dbReference type="GO" id="GO:0008270">
    <property type="term" value="F:zinc ion binding"/>
    <property type="evidence" value="ECO:0007669"/>
    <property type="project" value="InterPro"/>
</dbReference>
<dbReference type="Pfam" id="PF00172">
    <property type="entry name" value="Zn_clus"/>
    <property type="match status" value="1"/>
</dbReference>
<dbReference type="PROSITE" id="PS00463">
    <property type="entry name" value="ZN2_CY6_FUNGAL_1"/>
    <property type="match status" value="1"/>
</dbReference>
<evidence type="ECO:0000256" key="1">
    <source>
        <dbReference type="ARBA" id="ARBA00022723"/>
    </source>
</evidence>
<dbReference type="SMART" id="SM00066">
    <property type="entry name" value="GAL4"/>
    <property type="match status" value="1"/>
</dbReference>
<dbReference type="Gene3D" id="4.10.240.10">
    <property type="entry name" value="Zn(2)-C6 fungal-type DNA-binding domain"/>
    <property type="match status" value="1"/>
</dbReference>
<dbReference type="VEuPathDB" id="FungiDB:ASPZODRAFT_69091"/>
<dbReference type="PANTHER" id="PTHR47660">
    <property type="entry name" value="TRANSCRIPTION FACTOR WITH C2H2 AND ZN(2)-CYS(6) DNA BINDING DOMAIN (EUROFUNG)-RELATED-RELATED"/>
    <property type="match status" value="1"/>
</dbReference>
<dbReference type="SUPFAM" id="SSF57701">
    <property type="entry name" value="Zn2/Cys6 DNA-binding domain"/>
    <property type="match status" value="1"/>
</dbReference>
<keyword evidence="5" id="KW-0804">Transcription</keyword>
<evidence type="ECO:0000259" key="7">
    <source>
        <dbReference type="PROSITE" id="PS50048"/>
    </source>
</evidence>
<dbReference type="EMBL" id="KV878344">
    <property type="protein sequence ID" value="OJJ45928.1"/>
    <property type="molecule type" value="Genomic_DNA"/>
</dbReference>
<dbReference type="InterPro" id="IPR001138">
    <property type="entry name" value="Zn2Cys6_DnaBD"/>
</dbReference>
<evidence type="ECO:0000313" key="8">
    <source>
        <dbReference type="EMBL" id="OJJ45928.1"/>
    </source>
</evidence>